<gene>
    <name evidence="1" type="ORF">CTRU02_211394</name>
</gene>
<organism evidence="1 2">
    <name type="scientific">Colletotrichum truncatum</name>
    <name type="common">Anthracnose fungus</name>
    <name type="synonym">Colletotrichum capsici</name>
    <dbReference type="NCBI Taxonomy" id="5467"/>
    <lineage>
        <taxon>Eukaryota</taxon>
        <taxon>Fungi</taxon>
        <taxon>Dikarya</taxon>
        <taxon>Ascomycota</taxon>
        <taxon>Pezizomycotina</taxon>
        <taxon>Sordariomycetes</taxon>
        <taxon>Hypocreomycetidae</taxon>
        <taxon>Glomerellales</taxon>
        <taxon>Glomerellaceae</taxon>
        <taxon>Colletotrichum</taxon>
        <taxon>Colletotrichum truncatum species complex</taxon>
    </lineage>
</organism>
<reference evidence="1 2" key="1">
    <citation type="journal article" date="2020" name="Phytopathology">
        <title>Genome Sequence Resources of Colletotrichum truncatum, C. plurivorum, C. musicola, and C. sojae: Four Species Pathogenic to Soybean (Glycine max).</title>
        <authorList>
            <person name="Rogerio F."/>
            <person name="Boufleur T.R."/>
            <person name="Ciampi-Guillardi M."/>
            <person name="Sukno S.A."/>
            <person name="Thon M.R."/>
            <person name="Massola Junior N.S."/>
            <person name="Baroncelli R."/>
        </authorList>
    </citation>
    <scope>NUCLEOTIDE SEQUENCE [LARGE SCALE GENOMIC DNA]</scope>
    <source>
        <strain evidence="1 2">CMES1059</strain>
    </source>
</reference>
<name>A0ACC3YRP4_COLTU</name>
<evidence type="ECO:0000313" key="2">
    <source>
        <dbReference type="Proteomes" id="UP000805649"/>
    </source>
</evidence>
<accession>A0ACC3YRP4</accession>
<sequence length="678" mass="75827">MSLCDLCKSIPLGKLPPFRDEEFIKTMSGKPRYHRLLLHEYEAGKPIERFGIQYHSDLESLRRAASEGCVLCQLVEKEASGLLEEISNLLRELEGALTCRPSWDMWLTRRGEPGGDGFWVVCGSTVESDRWVMPVASIGFASDENDDHSVGYNGRVLREIPDKTTLNRIVNWLKKCDEHPHCRIQGARMPTRLLDVGTSDSDHIIKLVEPDSGICSHYITLSYCWGKGIKHFTTTSETMQARKNGIKVDELPKTFQDAVFLTRMLGSRYLWIDSLCICQDDLKDWERESAQMAAVYSNSYLTLAAAKSDNANGGLLSARTPKTYVKLPCSSSSNGDYILASALPLDKEVIHNYHVQMREEPLTTRAWSLQERVLARRVLHFASNQMYWECLEGFEAEEGLKLPYSLPSISEDPQISAYVENQAKRKTKKSPKAVELSNPSMSNWNSLLWEYGPREMTNPADKLPAISGIARALNKTLDDEYLAGLWRGSLLEGLCWEPLSCEASDTYRAPSWSWASVDGIPATGFIGDVEEVAKVLEARVAVDGDNPFGRVKDGFIKLEAPLVRVKLSENKGPTGHVLFRSQKGDDDCPAMLDSIDRRYEVSAELIKSMEIYALVLVYTYGGLQPPDPERKNPCVHGIFVTPALDRPGCMRRIGAVLQDAKAFGPDEITACKKTVTVV</sequence>
<dbReference type="Proteomes" id="UP000805649">
    <property type="component" value="Unassembled WGS sequence"/>
</dbReference>
<proteinExistence type="predicted"/>
<comment type="caution">
    <text evidence="1">The sequence shown here is derived from an EMBL/GenBank/DDBJ whole genome shotgun (WGS) entry which is preliminary data.</text>
</comment>
<evidence type="ECO:0000313" key="1">
    <source>
        <dbReference type="EMBL" id="KAL0934595.1"/>
    </source>
</evidence>
<keyword evidence="2" id="KW-1185">Reference proteome</keyword>
<protein>
    <submittedName>
        <fullName evidence="1">Heterokaryon incompatibility protein</fullName>
    </submittedName>
</protein>
<dbReference type="EMBL" id="VUJX02000007">
    <property type="protein sequence ID" value="KAL0934595.1"/>
    <property type="molecule type" value="Genomic_DNA"/>
</dbReference>